<keyword evidence="3" id="KW-1185">Reference proteome</keyword>
<feature type="transmembrane region" description="Helical" evidence="1">
    <location>
        <begin position="306"/>
        <end position="324"/>
    </location>
</feature>
<feature type="transmembrane region" description="Helical" evidence="1">
    <location>
        <begin position="151"/>
        <end position="170"/>
    </location>
</feature>
<accession>A0ABT4JJI3</accession>
<reference evidence="2" key="1">
    <citation type="submission" date="2022-09" db="EMBL/GenBank/DDBJ databases">
        <title>Diversity of Dellaglioa algida.</title>
        <authorList>
            <person name="Matthias E."/>
            <person name="Werum V."/>
        </authorList>
    </citation>
    <scope>NUCLEOTIDE SEQUENCE</scope>
    <source>
        <strain evidence="2">TMW 2.2523</strain>
    </source>
</reference>
<dbReference type="Proteomes" id="UP001081467">
    <property type="component" value="Unassembled WGS sequence"/>
</dbReference>
<feature type="transmembrane region" description="Helical" evidence="1">
    <location>
        <begin position="99"/>
        <end position="116"/>
    </location>
</feature>
<evidence type="ECO:0000313" key="2">
    <source>
        <dbReference type="EMBL" id="MCZ2490529.1"/>
    </source>
</evidence>
<keyword evidence="1" id="KW-0812">Transmembrane</keyword>
<feature type="transmembrane region" description="Helical" evidence="1">
    <location>
        <begin position="73"/>
        <end position="92"/>
    </location>
</feature>
<keyword evidence="1" id="KW-0472">Membrane</keyword>
<dbReference type="EMBL" id="JANXLI010000001">
    <property type="protein sequence ID" value="MCZ2490529.1"/>
    <property type="molecule type" value="Genomic_DNA"/>
</dbReference>
<keyword evidence="1" id="KW-1133">Transmembrane helix</keyword>
<feature type="transmembrane region" description="Helical" evidence="1">
    <location>
        <begin position="182"/>
        <end position="209"/>
    </location>
</feature>
<name>A0ABT4JJI3_9LACO</name>
<gene>
    <name evidence="2" type="ORF">N0K80_00010</name>
</gene>
<feature type="transmembrane region" description="Helical" evidence="1">
    <location>
        <begin position="128"/>
        <end position="144"/>
    </location>
</feature>
<protein>
    <submittedName>
        <fullName evidence="2">MFS transporter</fullName>
    </submittedName>
</protein>
<comment type="caution">
    <text evidence="2">The sequence shown here is derived from an EMBL/GenBank/DDBJ whole genome shotgun (WGS) entry which is preliminary data.</text>
</comment>
<feature type="transmembrane region" description="Helical" evidence="1">
    <location>
        <begin position="550"/>
        <end position="569"/>
    </location>
</feature>
<feature type="transmembrane region" description="Helical" evidence="1">
    <location>
        <begin position="275"/>
        <end position="294"/>
    </location>
</feature>
<feature type="transmembrane region" description="Helical" evidence="1">
    <location>
        <begin position="221"/>
        <end position="240"/>
    </location>
</feature>
<organism evidence="2 3">
    <name type="scientific">Dellaglioa carnosa</name>
    <dbReference type="NCBI Taxonomy" id="2995136"/>
    <lineage>
        <taxon>Bacteria</taxon>
        <taxon>Bacillati</taxon>
        <taxon>Bacillota</taxon>
        <taxon>Bacilli</taxon>
        <taxon>Lactobacillales</taxon>
        <taxon>Lactobacillaceae</taxon>
        <taxon>Dellaglioa</taxon>
    </lineage>
</organism>
<evidence type="ECO:0000256" key="1">
    <source>
        <dbReference type="SAM" id="Phobius"/>
    </source>
</evidence>
<feature type="transmembrane region" description="Helical" evidence="1">
    <location>
        <begin position="344"/>
        <end position="367"/>
    </location>
</feature>
<dbReference type="RefSeq" id="WP_269023384.1">
    <property type="nucleotide sequence ID" value="NZ_JANXKW010000001.1"/>
</dbReference>
<evidence type="ECO:0000313" key="3">
    <source>
        <dbReference type="Proteomes" id="UP001081467"/>
    </source>
</evidence>
<sequence>MIKARLKELKKSFIVIFLVSLLLVTPQILNHSLILGADSIFHMNRIYDTYMQFKTGNFNYFQTNYGFIQSGRVVNAVYGPGFAYILGVILLSVHSWFKFQVITSFLGFFISGYSMYYLSRTMKVKRNIALMTAVLFMGSFWGTSWEINQNFMTWGIMLMPLVVVMGLRMIDADTEKFKVIPLALIVSFMIQVHMLSAAMSVVVLGIFFIIAIIKNDNKINLLLKCIFASVLALLLTFNLWGSMLELFTSNTLYSPFAEEDMAGWTMNISTGNYDYIHLGIVMSILFIAQILVVFSRIKEASLANKVVTFTGAGFLLLSSNVFPWKLVSEHFPQLQTFLQFPYRFNGFAMVLLLAGLGVTLSGITTISMKKNLEIGLMVGCTFVLYQAYDSLQHTNEYWNSNQPIVKKSGLTYSGHYSNKQIVRGFTSSDLGVGISMVRKSNPDYLPEYHGGTNDSYGTYDKKINKYEEKISKSVDKGTLKIKWTAKSKNETVELPVVVYKNSKVLLNGKKLTKKDLKLSTIGTPTVISRKKGQNTLSLSYRSKIVTNKRLIVVAFAWMVSLLIVLITYFKTIKIKLRNRPSK</sequence>
<proteinExistence type="predicted"/>